<proteinExistence type="inferred from homology"/>
<keyword evidence="6" id="KW-1185">Reference proteome</keyword>
<protein>
    <recommendedName>
        <fullName evidence="4">Phosphatidylinositol N-acetylglucosaminyltransferase subunit H conserved domain-containing protein</fullName>
    </recommendedName>
</protein>
<dbReference type="AlphaFoldDB" id="A0A1E3PG21"/>
<feature type="transmembrane region" description="Helical" evidence="3">
    <location>
        <begin position="86"/>
        <end position="107"/>
    </location>
</feature>
<dbReference type="EMBL" id="KV454413">
    <property type="protein sequence ID" value="ODQ63827.1"/>
    <property type="molecule type" value="Genomic_DNA"/>
</dbReference>
<dbReference type="UniPathway" id="UPA00196"/>
<comment type="similarity">
    <text evidence="2">Belongs to the PIGH family.</text>
</comment>
<dbReference type="InterPro" id="IPR044215">
    <property type="entry name" value="PIG-H"/>
</dbReference>
<dbReference type="InterPro" id="IPR019328">
    <property type="entry name" value="PIGH-H_dom"/>
</dbReference>
<gene>
    <name evidence="5" type="ORF">NADFUDRAFT_47647</name>
</gene>
<keyword evidence="3" id="KW-1133">Transmembrane helix</keyword>
<evidence type="ECO:0000256" key="1">
    <source>
        <dbReference type="ARBA" id="ARBA00004687"/>
    </source>
</evidence>
<dbReference type="Proteomes" id="UP000095009">
    <property type="component" value="Unassembled WGS sequence"/>
</dbReference>
<accession>A0A1E3PG21</accession>
<dbReference type="GO" id="GO:0000506">
    <property type="term" value="C:glycosylphosphatidylinositol-N-acetylglucosaminyltransferase (GPI-GnT) complex"/>
    <property type="evidence" value="ECO:0007669"/>
    <property type="project" value="InterPro"/>
</dbReference>
<evidence type="ECO:0000313" key="6">
    <source>
        <dbReference type="Proteomes" id="UP000095009"/>
    </source>
</evidence>
<feature type="transmembrane region" description="Helical" evidence="3">
    <location>
        <begin position="33"/>
        <end position="55"/>
    </location>
</feature>
<evidence type="ECO:0000259" key="4">
    <source>
        <dbReference type="Pfam" id="PF10181"/>
    </source>
</evidence>
<dbReference type="PANTHER" id="PTHR15231:SF1">
    <property type="entry name" value="PHOSPHATIDYLINOSITOL N-ACETYLGLUCOSAMINYLTRANSFERASE SUBUNIT H"/>
    <property type="match status" value="1"/>
</dbReference>
<keyword evidence="3" id="KW-0812">Transmembrane</keyword>
<evidence type="ECO:0000256" key="2">
    <source>
        <dbReference type="ARBA" id="ARBA00009610"/>
    </source>
</evidence>
<comment type="pathway">
    <text evidence="1">Glycolipid biosynthesis; glycosylphosphatidylinositol-anchor biosynthesis.</text>
</comment>
<evidence type="ECO:0000313" key="5">
    <source>
        <dbReference type="EMBL" id="ODQ63827.1"/>
    </source>
</evidence>
<keyword evidence="3" id="KW-0472">Membrane</keyword>
<name>A0A1E3PG21_9ASCO</name>
<organism evidence="5 6">
    <name type="scientific">Nadsonia fulvescens var. elongata DSM 6958</name>
    <dbReference type="NCBI Taxonomy" id="857566"/>
    <lineage>
        <taxon>Eukaryota</taxon>
        <taxon>Fungi</taxon>
        <taxon>Dikarya</taxon>
        <taxon>Ascomycota</taxon>
        <taxon>Saccharomycotina</taxon>
        <taxon>Dipodascomycetes</taxon>
        <taxon>Dipodascales</taxon>
        <taxon>Dipodascales incertae sedis</taxon>
        <taxon>Nadsonia</taxon>
    </lineage>
</organism>
<dbReference type="GO" id="GO:0006506">
    <property type="term" value="P:GPI anchor biosynthetic process"/>
    <property type="evidence" value="ECO:0007669"/>
    <property type="project" value="UniProtKB-UniPathway"/>
</dbReference>
<reference evidence="5 6" key="1">
    <citation type="journal article" date="2016" name="Proc. Natl. Acad. Sci. U.S.A.">
        <title>Comparative genomics of biotechnologically important yeasts.</title>
        <authorList>
            <person name="Riley R."/>
            <person name="Haridas S."/>
            <person name="Wolfe K.H."/>
            <person name="Lopes M.R."/>
            <person name="Hittinger C.T."/>
            <person name="Goeker M."/>
            <person name="Salamov A.A."/>
            <person name="Wisecaver J.H."/>
            <person name="Long T.M."/>
            <person name="Calvey C.H."/>
            <person name="Aerts A.L."/>
            <person name="Barry K.W."/>
            <person name="Choi C."/>
            <person name="Clum A."/>
            <person name="Coughlan A.Y."/>
            <person name="Deshpande S."/>
            <person name="Douglass A.P."/>
            <person name="Hanson S.J."/>
            <person name="Klenk H.-P."/>
            <person name="LaButti K.M."/>
            <person name="Lapidus A."/>
            <person name="Lindquist E.A."/>
            <person name="Lipzen A.M."/>
            <person name="Meier-Kolthoff J.P."/>
            <person name="Ohm R.A."/>
            <person name="Otillar R.P."/>
            <person name="Pangilinan J.L."/>
            <person name="Peng Y."/>
            <person name="Rokas A."/>
            <person name="Rosa C.A."/>
            <person name="Scheuner C."/>
            <person name="Sibirny A.A."/>
            <person name="Slot J.C."/>
            <person name="Stielow J.B."/>
            <person name="Sun H."/>
            <person name="Kurtzman C.P."/>
            <person name="Blackwell M."/>
            <person name="Grigoriev I.V."/>
            <person name="Jeffries T.W."/>
        </authorList>
    </citation>
    <scope>NUCLEOTIDE SEQUENCE [LARGE SCALE GENOMIC DNA]</scope>
    <source>
        <strain evidence="5 6">DSM 6958</strain>
    </source>
</reference>
<feature type="domain" description="Phosphatidylinositol N-acetylglucosaminyltransferase subunit H conserved" evidence="4">
    <location>
        <begin position="115"/>
        <end position="183"/>
    </location>
</feature>
<evidence type="ECO:0000256" key="3">
    <source>
        <dbReference type="SAM" id="Phobius"/>
    </source>
</evidence>
<dbReference type="OrthoDB" id="4096232at2759"/>
<dbReference type="PANTHER" id="PTHR15231">
    <property type="entry name" value="PHOSPHATIDYLINOSITOL N-ACETYLGLUCOSAMINYLTRANSFERASE SUBUNIT H"/>
    <property type="match status" value="1"/>
</dbReference>
<dbReference type="Pfam" id="PF10181">
    <property type="entry name" value="PIG-H"/>
    <property type="match status" value="1"/>
</dbReference>
<sequence>MSSLKDYTLTLSQSIPSVVKYGISNKKNDVRSIVLETSVKLTGILMATAITLTWLRNPNSYYQDGNLRIMSKGISIASEIKTSWDYLYSLDGLKVGVLWLLTILLVLKRWYIEESFMALQSFGVQLSTSSPFYLISLWSKPDHFIPVNDIVDIIIHEGFKGFQVIYYMAIIVKDQKELTLVFPSLLPRRKQLERIWRGSRRCLYRDKPSRLEIPQIVR</sequence>
<dbReference type="STRING" id="857566.A0A1E3PG21"/>